<keyword evidence="1" id="KW-1133">Transmembrane helix</keyword>
<evidence type="ECO:0000313" key="3">
    <source>
        <dbReference type="Proteomes" id="UP000228952"/>
    </source>
</evidence>
<keyword evidence="1" id="KW-0812">Transmembrane</keyword>
<evidence type="ECO:0000256" key="1">
    <source>
        <dbReference type="SAM" id="Phobius"/>
    </source>
</evidence>
<dbReference type="Proteomes" id="UP000228952">
    <property type="component" value="Unassembled WGS sequence"/>
</dbReference>
<dbReference type="AlphaFoldDB" id="A0A2M7W110"/>
<sequence>LLDYNGGGPSTYIQFTNFLLTLLVLLFGLRTKAKNTEASDKWFLAMAIISFFLWLIVKQPLLSSIIATLTALFAFVPTIRKSWKNPYSETLSSYVINVLRQAITLVAIGTYSIITVINPLTWVFANLALALLLILRRITLKK</sequence>
<feature type="non-terminal residue" evidence="2">
    <location>
        <position position="1"/>
    </location>
</feature>
<gene>
    <name evidence="2" type="ORF">COX64_04230</name>
</gene>
<comment type="caution">
    <text evidence="2">The sequence shown here is derived from an EMBL/GenBank/DDBJ whole genome shotgun (WGS) entry which is preliminary data.</text>
</comment>
<evidence type="ECO:0000313" key="2">
    <source>
        <dbReference type="EMBL" id="PJA12685.1"/>
    </source>
</evidence>
<accession>A0A2M7W110</accession>
<feature type="transmembrane region" description="Helical" evidence="1">
    <location>
        <begin position="120"/>
        <end position="138"/>
    </location>
</feature>
<keyword evidence="1" id="KW-0472">Membrane</keyword>
<feature type="transmembrane region" description="Helical" evidence="1">
    <location>
        <begin position="12"/>
        <end position="29"/>
    </location>
</feature>
<dbReference type="EMBL" id="PFQB01000105">
    <property type="protein sequence ID" value="PJA12685.1"/>
    <property type="molecule type" value="Genomic_DNA"/>
</dbReference>
<proteinExistence type="predicted"/>
<protein>
    <submittedName>
        <fullName evidence="2">Uncharacterized protein</fullName>
    </submittedName>
</protein>
<organism evidence="2 3">
    <name type="scientific">Candidatus Dojkabacteria bacterium CG_4_10_14_0_2_um_filter_Dojkabacteria_WS6_41_15</name>
    <dbReference type="NCBI Taxonomy" id="2014249"/>
    <lineage>
        <taxon>Bacteria</taxon>
        <taxon>Candidatus Dojkabacteria</taxon>
    </lineage>
</organism>
<name>A0A2M7W110_9BACT</name>
<feature type="transmembrane region" description="Helical" evidence="1">
    <location>
        <begin position="63"/>
        <end position="79"/>
    </location>
</feature>
<reference evidence="3" key="1">
    <citation type="submission" date="2017-09" db="EMBL/GenBank/DDBJ databases">
        <title>Depth-based differentiation of microbial function through sediment-hosted aquifers and enrichment of novel symbionts in the deep terrestrial subsurface.</title>
        <authorList>
            <person name="Probst A.J."/>
            <person name="Ladd B."/>
            <person name="Jarett J.K."/>
            <person name="Geller-Mcgrath D.E."/>
            <person name="Sieber C.M.K."/>
            <person name="Emerson J.B."/>
            <person name="Anantharaman K."/>
            <person name="Thomas B.C."/>
            <person name="Malmstrom R."/>
            <person name="Stieglmeier M."/>
            <person name="Klingl A."/>
            <person name="Woyke T."/>
            <person name="Ryan C.M."/>
            <person name="Banfield J.F."/>
        </authorList>
    </citation>
    <scope>NUCLEOTIDE SEQUENCE [LARGE SCALE GENOMIC DNA]</scope>
</reference>